<feature type="domain" description="HTH tetR-type" evidence="5">
    <location>
        <begin position="12"/>
        <end position="72"/>
    </location>
</feature>
<dbReference type="SUPFAM" id="SSF46689">
    <property type="entry name" value="Homeodomain-like"/>
    <property type="match status" value="1"/>
</dbReference>
<gene>
    <name evidence="6" type="ORF">DLM86_03770</name>
</gene>
<dbReference type="Gene3D" id="1.10.357.10">
    <property type="entry name" value="Tetracycline Repressor, domain 2"/>
    <property type="match status" value="1"/>
</dbReference>
<dbReference type="PRINTS" id="PR00455">
    <property type="entry name" value="HTHTETR"/>
</dbReference>
<dbReference type="PROSITE" id="PS50977">
    <property type="entry name" value="HTH_TETR_2"/>
    <property type="match status" value="1"/>
</dbReference>
<evidence type="ECO:0000256" key="4">
    <source>
        <dbReference type="PROSITE-ProRule" id="PRU00335"/>
    </source>
</evidence>
<dbReference type="InterPro" id="IPR050109">
    <property type="entry name" value="HTH-type_TetR-like_transc_reg"/>
</dbReference>
<organism evidence="6 7">
    <name type="scientific">Paenibacillus flagellatus</name>
    <dbReference type="NCBI Taxonomy" id="2211139"/>
    <lineage>
        <taxon>Bacteria</taxon>
        <taxon>Bacillati</taxon>
        <taxon>Bacillota</taxon>
        <taxon>Bacilli</taxon>
        <taxon>Bacillales</taxon>
        <taxon>Paenibacillaceae</taxon>
        <taxon>Paenibacillus</taxon>
    </lineage>
</organism>
<accession>A0A2V5KAK8</accession>
<evidence type="ECO:0000256" key="1">
    <source>
        <dbReference type="ARBA" id="ARBA00023015"/>
    </source>
</evidence>
<evidence type="ECO:0000256" key="2">
    <source>
        <dbReference type="ARBA" id="ARBA00023125"/>
    </source>
</evidence>
<evidence type="ECO:0000313" key="6">
    <source>
        <dbReference type="EMBL" id="PYI56635.1"/>
    </source>
</evidence>
<dbReference type="EMBL" id="QJVJ01000002">
    <property type="protein sequence ID" value="PYI56635.1"/>
    <property type="molecule type" value="Genomic_DNA"/>
</dbReference>
<dbReference type="GO" id="GO:0000976">
    <property type="term" value="F:transcription cis-regulatory region binding"/>
    <property type="evidence" value="ECO:0007669"/>
    <property type="project" value="TreeGrafter"/>
</dbReference>
<dbReference type="Proteomes" id="UP000247476">
    <property type="component" value="Unassembled WGS sequence"/>
</dbReference>
<sequence>MGLSERKQKEKEMRRNDIIDAAEKLFFDKGYDSTTIDDVAKTAEFSKRTVYVYFNSKEQLYFEIMLRGYKLLNRMMADEFQRDAPRSALDGIRRIGDALYRFSREYPNYFNAILEYENGERDFDKSVPDRSREECYEQGEIVLGHLVRLLNQGMEEGTVRPDIDAAGTALVLWACTVGVFKTARTKARYIGHYHNSSADRLIADAFDLLIRSIRVTPEGE</sequence>
<keyword evidence="3" id="KW-0804">Transcription</keyword>
<evidence type="ECO:0000259" key="5">
    <source>
        <dbReference type="PROSITE" id="PS50977"/>
    </source>
</evidence>
<comment type="caution">
    <text evidence="6">The sequence shown here is derived from an EMBL/GenBank/DDBJ whole genome shotgun (WGS) entry which is preliminary data.</text>
</comment>
<evidence type="ECO:0000256" key="3">
    <source>
        <dbReference type="ARBA" id="ARBA00023163"/>
    </source>
</evidence>
<proteinExistence type="predicted"/>
<dbReference type="GO" id="GO:0003700">
    <property type="term" value="F:DNA-binding transcription factor activity"/>
    <property type="evidence" value="ECO:0007669"/>
    <property type="project" value="TreeGrafter"/>
</dbReference>
<protein>
    <submittedName>
        <fullName evidence="6">TetR/AcrR family transcriptional regulator</fullName>
    </submittedName>
</protein>
<evidence type="ECO:0000313" key="7">
    <source>
        <dbReference type="Proteomes" id="UP000247476"/>
    </source>
</evidence>
<dbReference type="InterPro" id="IPR009057">
    <property type="entry name" value="Homeodomain-like_sf"/>
</dbReference>
<dbReference type="SUPFAM" id="SSF48498">
    <property type="entry name" value="Tetracyclin repressor-like, C-terminal domain"/>
    <property type="match status" value="1"/>
</dbReference>
<dbReference type="Gene3D" id="1.10.10.60">
    <property type="entry name" value="Homeodomain-like"/>
    <property type="match status" value="1"/>
</dbReference>
<dbReference type="Pfam" id="PF00440">
    <property type="entry name" value="TetR_N"/>
    <property type="match status" value="1"/>
</dbReference>
<keyword evidence="1" id="KW-0805">Transcription regulation</keyword>
<keyword evidence="7" id="KW-1185">Reference proteome</keyword>
<dbReference type="PANTHER" id="PTHR30055:SF234">
    <property type="entry name" value="HTH-TYPE TRANSCRIPTIONAL REGULATOR BETI"/>
    <property type="match status" value="1"/>
</dbReference>
<feature type="DNA-binding region" description="H-T-H motif" evidence="4">
    <location>
        <begin position="35"/>
        <end position="54"/>
    </location>
</feature>
<dbReference type="PANTHER" id="PTHR30055">
    <property type="entry name" value="HTH-TYPE TRANSCRIPTIONAL REGULATOR RUTR"/>
    <property type="match status" value="1"/>
</dbReference>
<dbReference type="AlphaFoldDB" id="A0A2V5KAK8"/>
<dbReference type="InterPro" id="IPR001647">
    <property type="entry name" value="HTH_TetR"/>
</dbReference>
<name>A0A2V5KAK8_9BACL</name>
<dbReference type="FunFam" id="1.10.10.60:FF:000141">
    <property type="entry name" value="TetR family transcriptional regulator"/>
    <property type="match status" value="1"/>
</dbReference>
<reference evidence="6 7" key="1">
    <citation type="submission" date="2018-05" db="EMBL/GenBank/DDBJ databases">
        <title>Paenibacillus flagellatus sp. nov., isolated from selenium mineral soil.</title>
        <authorList>
            <person name="Dai X."/>
        </authorList>
    </citation>
    <scope>NUCLEOTIDE SEQUENCE [LARGE SCALE GENOMIC DNA]</scope>
    <source>
        <strain evidence="6 7">DXL2</strain>
    </source>
</reference>
<keyword evidence="2 4" id="KW-0238">DNA-binding</keyword>
<dbReference type="OrthoDB" id="9785164at2"/>
<dbReference type="InterPro" id="IPR036271">
    <property type="entry name" value="Tet_transcr_reg_TetR-rel_C_sf"/>
</dbReference>
<dbReference type="GO" id="GO:0045892">
    <property type="term" value="P:negative regulation of DNA-templated transcription"/>
    <property type="evidence" value="ECO:0007669"/>
    <property type="project" value="UniProtKB-ARBA"/>
</dbReference>